<sequence>MPKRKPRLIILKQEISKFDNWFKRVLLREKSAIYAHKKNELNYKFDQYHRFLDALESYDMITVQDFNQSLNEINQKRIKEEEDLAKTIWQD</sequence>
<dbReference type="GeneID" id="10278446"/>
<dbReference type="EMBL" id="CP002551">
    <property type="protein sequence ID" value="ADZ10206.1"/>
    <property type="molecule type" value="Genomic_DNA"/>
</dbReference>
<dbReference type="KEGG" id="mel:Metbo_1986"/>
<dbReference type="HOGENOM" id="CLU_2420062_0_0_2"/>
<reference evidence="1 2" key="2">
    <citation type="journal article" date="2014" name="Int. J. Syst. Evol. Microbiol.">
        <title>Methanobacterium paludis sp. nov. and a novel strain of Methanobacterium lacus isolated from northern peatlands.</title>
        <authorList>
            <person name="Cadillo-Quiroz H."/>
            <person name="Brauer S.L."/>
            <person name="Goodson N."/>
            <person name="Yavitt J.B."/>
            <person name="Zinder S.H."/>
        </authorList>
    </citation>
    <scope>NUCLEOTIDE SEQUENCE [LARGE SCALE GENOMIC DNA]</scope>
    <source>
        <strain evidence="1 2">AL-21</strain>
    </source>
</reference>
<evidence type="ECO:0000313" key="2">
    <source>
        <dbReference type="Proteomes" id="UP000007490"/>
    </source>
</evidence>
<dbReference type="AlphaFoldDB" id="F0TBD7"/>
<gene>
    <name evidence="1" type="ordered locus">Metbo_1986</name>
</gene>
<keyword evidence="2" id="KW-1185">Reference proteome</keyword>
<evidence type="ECO:0000313" key="1">
    <source>
        <dbReference type="EMBL" id="ADZ10206.1"/>
    </source>
</evidence>
<organism evidence="1 2">
    <name type="scientific">Methanobacterium lacus (strain AL-21)</name>
    <dbReference type="NCBI Taxonomy" id="877455"/>
    <lineage>
        <taxon>Archaea</taxon>
        <taxon>Methanobacteriati</taxon>
        <taxon>Methanobacteriota</taxon>
        <taxon>Methanomada group</taxon>
        <taxon>Methanobacteria</taxon>
        <taxon>Methanobacteriales</taxon>
        <taxon>Methanobacteriaceae</taxon>
        <taxon>Methanobacterium</taxon>
    </lineage>
</organism>
<reference evidence="2" key="1">
    <citation type="submission" date="2011-02" db="EMBL/GenBank/DDBJ databases">
        <title>Complete sequence of Methanobacterium sp. AL-21.</title>
        <authorList>
            <consortium name="US DOE Joint Genome Institute"/>
            <person name="Lucas S."/>
            <person name="Copeland A."/>
            <person name="Lapidus A."/>
            <person name="Cheng J.-F."/>
            <person name="Goodwin L."/>
            <person name="Pitluck S."/>
            <person name="Chertkov O."/>
            <person name="Detter J.C."/>
            <person name="Han C."/>
            <person name="Tapia R."/>
            <person name="Land M."/>
            <person name="Hauser L."/>
            <person name="Kyrpides N."/>
            <person name="Ivanova N."/>
            <person name="Mikhailova N."/>
            <person name="Pagani I."/>
            <person name="Cadillo-Quiroz H."/>
            <person name="Imachi H."/>
            <person name="Zinder S."/>
            <person name="Liu W."/>
            <person name="Woyke T."/>
        </authorList>
    </citation>
    <scope>NUCLEOTIDE SEQUENCE [LARGE SCALE GENOMIC DNA]</scope>
    <source>
        <strain evidence="2">AL-21</strain>
    </source>
</reference>
<accession>F0TBD7</accession>
<dbReference type="Proteomes" id="UP000007490">
    <property type="component" value="Chromosome"/>
</dbReference>
<dbReference type="RefSeq" id="WP_013645557.1">
    <property type="nucleotide sequence ID" value="NC_015216.1"/>
</dbReference>
<proteinExistence type="predicted"/>
<protein>
    <submittedName>
        <fullName evidence="1">Uncharacterized protein</fullName>
    </submittedName>
</protein>
<name>F0TBD7_METLA</name>